<dbReference type="InterPro" id="IPR052931">
    <property type="entry name" value="Prophage_regulatory_activator"/>
</dbReference>
<keyword evidence="2" id="KW-1185">Reference proteome</keyword>
<dbReference type="InterPro" id="IPR010260">
    <property type="entry name" value="AlpA"/>
</dbReference>
<evidence type="ECO:0000313" key="2">
    <source>
        <dbReference type="Proteomes" id="UP001595386"/>
    </source>
</evidence>
<reference evidence="2" key="1">
    <citation type="journal article" date="2019" name="Int. J. Syst. Evol. Microbiol.">
        <title>The Global Catalogue of Microorganisms (GCM) 10K type strain sequencing project: providing services to taxonomists for standard genome sequencing and annotation.</title>
        <authorList>
            <consortium name="The Broad Institute Genomics Platform"/>
            <consortium name="The Broad Institute Genome Sequencing Center for Infectious Disease"/>
            <person name="Wu L."/>
            <person name="Ma J."/>
        </authorList>
    </citation>
    <scope>NUCLEOTIDE SEQUENCE [LARGE SCALE GENOMIC DNA]</scope>
    <source>
        <strain evidence="2">KCTC 52660</strain>
    </source>
</reference>
<dbReference type="RefSeq" id="WP_379760609.1">
    <property type="nucleotide sequence ID" value="NZ_JBHRSQ010000020.1"/>
</dbReference>
<dbReference type="Proteomes" id="UP001595386">
    <property type="component" value="Unassembled WGS sequence"/>
</dbReference>
<proteinExistence type="predicted"/>
<accession>A0ABV7B902</accession>
<name>A0ABV7B902_9GAMM</name>
<organism evidence="1 2">
    <name type="scientific">Halomonas tibetensis</name>
    <dbReference type="NCBI Taxonomy" id="2259590"/>
    <lineage>
        <taxon>Bacteria</taxon>
        <taxon>Pseudomonadati</taxon>
        <taxon>Pseudomonadota</taxon>
        <taxon>Gammaproteobacteria</taxon>
        <taxon>Oceanospirillales</taxon>
        <taxon>Halomonadaceae</taxon>
        <taxon>Halomonas</taxon>
    </lineage>
</organism>
<sequence length="68" mass="8102">MVAGNDRVILRMKQLVVFIGLSRSKIYEMLNERSKRYDPHFPKPIPLSAGAVGWYQHEVLEWLEFRRE</sequence>
<dbReference type="Gene3D" id="1.10.238.160">
    <property type="match status" value="1"/>
</dbReference>
<protein>
    <submittedName>
        <fullName evidence="1">Helix-turn-helix transcriptional regulator</fullName>
    </submittedName>
</protein>
<dbReference type="Pfam" id="PF05930">
    <property type="entry name" value="Phage_AlpA"/>
    <property type="match status" value="1"/>
</dbReference>
<evidence type="ECO:0000313" key="1">
    <source>
        <dbReference type="EMBL" id="MFC2993203.1"/>
    </source>
</evidence>
<dbReference type="EMBL" id="JBHRSQ010000020">
    <property type="protein sequence ID" value="MFC2993203.1"/>
    <property type="molecule type" value="Genomic_DNA"/>
</dbReference>
<dbReference type="PANTHER" id="PTHR36154">
    <property type="entry name" value="DNA-BINDING TRANSCRIPTIONAL ACTIVATOR ALPA"/>
    <property type="match status" value="1"/>
</dbReference>
<gene>
    <name evidence="1" type="ORF">ACFODV_14350</name>
</gene>
<dbReference type="PANTHER" id="PTHR36154:SF1">
    <property type="entry name" value="DNA-BINDING TRANSCRIPTIONAL ACTIVATOR ALPA"/>
    <property type="match status" value="1"/>
</dbReference>
<comment type="caution">
    <text evidence="1">The sequence shown here is derived from an EMBL/GenBank/DDBJ whole genome shotgun (WGS) entry which is preliminary data.</text>
</comment>